<proteinExistence type="predicted"/>
<dbReference type="Pfam" id="PF18915">
    <property type="entry name" value="DUF5667"/>
    <property type="match status" value="1"/>
</dbReference>
<feature type="compositionally biased region" description="Polar residues" evidence="1">
    <location>
        <begin position="353"/>
        <end position="367"/>
    </location>
</feature>
<comment type="caution">
    <text evidence="3">The sequence shown here is derived from an EMBL/GenBank/DDBJ whole genome shotgun (WGS) entry which is preliminary data.</text>
</comment>
<dbReference type="InterPro" id="IPR043725">
    <property type="entry name" value="DUF5667"/>
</dbReference>
<feature type="domain" description="DUF5667" evidence="2">
    <location>
        <begin position="94"/>
        <end position="198"/>
    </location>
</feature>
<name>A0A2H0RMA1_9BACT</name>
<reference evidence="3 4" key="1">
    <citation type="submission" date="2017-09" db="EMBL/GenBank/DDBJ databases">
        <title>Depth-based differentiation of microbial function through sediment-hosted aquifers and enrichment of novel symbionts in the deep terrestrial subsurface.</title>
        <authorList>
            <person name="Probst A.J."/>
            <person name="Ladd B."/>
            <person name="Jarett J.K."/>
            <person name="Geller-Mcgrath D.E."/>
            <person name="Sieber C.M."/>
            <person name="Emerson J.B."/>
            <person name="Anantharaman K."/>
            <person name="Thomas B.C."/>
            <person name="Malmstrom R."/>
            <person name="Stieglmeier M."/>
            <person name="Klingl A."/>
            <person name="Woyke T."/>
            <person name="Ryan C.M."/>
            <person name="Banfield J.F."/>
        </authorList>
    </citation>
    <scope>NUCLEOTIDE SEQUENCE [LARGE SCALE GENOMIC DNA]</scope>
    <source>
        <strain evidence="3">CG10_big_fil_rev_8_21_14_0_10_50_16</strain>
    </source>
</reference>
<sequence>MQNQLHNLLTEIKDSSHAGRVDGSFSASLREKILQQGVQSIITTQPRPMAMVDFLIRIPGELTDMVARPVALASLLMAMVLGGWITGVNASLSTVPGDALYGIKLVSEQAQLSLASSNTRAKLHDEFASRRLSEVERLIHSGAPTSDGRVQTALDGFQKQMDGVEESLGKVQDATQSVELARIIDKKSEELEVVLELTAAVQDSAAHDAVAGNVTKTEEVQGQVVETLAGQVDDSQVTRLELQRRYSDEVRDMSTRSALLVERIDRIEHVLASRETTRQDFNANQLRYQATQIDLVESQSLAARDIYPEAFKLLANERIRLRGIADQLLQIEIALSAPESIPATDQTDDQTSEENTAQTAPDTQTVE</sequence>
<gene>
    <name evidence="3" type="ORF">COV06_02240</name>
</gene>
<accession>A0A2H0RMA1</accession>
<protein>
    <recommendedName>
        <fullName evidence="2">DUF5667 domain-containing protein</fullName>
    </recommendedName>
</protein>
<dbReference type="EMBL" id="PCYM01000003">
    <property type="protein sequence ID" value="PIR47681.1"/>
    <property type="molecule type" value="Genomic_DNA"/>
</dbReference>
<evidence type="ECO:0000313" key="3">
    <source>
        <dbReference type="EMBL" id="PIR47681.1"/>
    </source>
</evidence>
<dbReference type="AlphaFoldDB" id="A0A2H0RMA1"/>
<evidence type="ECO:0000256" key="1">
    <source>
        <dbReference type="SAM" id="MobiDB-lite"/>
    </source>
</evidence>
<evidence type="ECO:0000259" key="2">
    <source>
        <dbReference type="Pfam" id="PF18915"/>
    </source>
</evidence>
<feature type="region of interest" description="Disordered" evidence="1">
    <location>
        <begin position="339"/>
        <end position="367"/>
    </location>
</feature>
<evidence type="ECO:0000313" key="4">
    <source>
        <dbReference type="Proteomes" id="UP000230084"/>
    </source>
</evidence>
<dbReference type="Proteomes" id="UP000230084">
    <property type="component" value="Unassembled WGS sequence"/>
</dbReference>
<organism evidence="3 4">
    <name type="scientific">Candidatus Uhrbacteria bacterium CG10_big_fil_rev_8_21_14_0_10_50_16</name>
    <dbReference type="NCBI Taxonomy" id="1975039"/>
    <lineage>
        <taxon>Bacteria</taxon>
        <taxon>Candidatus Uhriibacteriota</taxon>
    </lineage>
</organism>